<dbReference type="PANTHER" id="PTHR30012">
    <property type="entry name" value="GENERAL SECRETION PATHWAY PROTEIN"/>
    <property type="match status" value="1"/>
</dbReference>
<proteinExistence type="inferred from homology"/>
<dbReference type="AlphaFoldDB" id="A0A5P5X664"/>
<dbReference type="GO" id="GO:0005886">
    <property type="term" value="C:plasma membrane"/>
    <property type="evidence" value="ECO:0007669"/>
    <property type="project" value="UniProtKB-SubCell"/>
</dbReference>
<protein>
    <submittedName>
        <fullName evidence="10">UDP-glucose 6-dehydrogenase</fullName>
    </submittedName>
</protein>
<dbReference type="InterPro" id="IPR018076">
    <property type="entry name" value="T2SS_GspF_dom"/>
</dbReference>
<comment type="subcellular location">
    <subcellularLocation>
        <location evidence="1">Cell inner membrane</location>
        <topology evidence="1">Multi-pass membrane protein</topology>
    </subcellularLocation>
</comment>
<gene>
    <name evidence="10" type="primary">ugd</name>
</gene>
<evidence type="ECO:0000256" key="4">
    <source>
        <dbReference type="ARBA" id="ARBA00022519"/>
    </source>
</evidence>
<evidence type="ECO:0000256" key="1">
    <source>
        <dbReference type="ARBA" id="ARBA00004429"/>
    </source>
</evidence>
<evidence type="ECO:0000256" key="6">
    <source>
        <dbReference type="ARBA" id="ARBA00022989"/>
    </source>
</evidence>
<feature type="domain" description="Type II secretion system protein GspF" evidence="9">
    <location>
        <begin position="273"/>
        <end position="390"/>
    </location>
</feature>
<keyword evidence="7 8" id="KW-0472">Membrane</keyword>
<feature type="domain" description="Type II secretion system protein GspF" evidence="9">
    <location>
        <begin position="68"/>
        <end position="190"/>
    </location>
</feature>
<evidence type="ECO:0000259" key="9">
    <source>
        <dbReference type="Pfam" id="PF00482"/>
    </source>
</evidence>
<evidence type="ECO:0000256" key="3">
    <source>
        <dbReference type="ARBA" id="ARBA00022475"/>
    </source>
</evidence>
<keyword evidence="3" id="KW-1003">Cell membrane</keyword>
<dbReference type="InterPro" id="IPR042094">
    <property type="entry name" value="T2SS_GspF_sf"/>
</dbReference>
<dbReference type="GO" id="GO:0015628">
    <property type="term" value="P:protein secretion by the type II secretion system"/>
    <property type="evidence" value="ECO:0007669"/>
    <property type="project" value="TreeGrafter"/>
</dbReference>
<organism evidence="10">
    <name type="scientific">Vibrio parahaemolyticus</name>
    <dbReference type="NCBI Taxonomy" id="670"/>
    <lineage>
        <taxon>Bacteria</taxon>
        <taxon>Pseudomonadati</taxon>
        <taxon>Pseudomonadota</taxon>
        <taxon>Gammaproteobacteria</taxon>
        <taxon>Vibrionales</taxon>
        <taxon>Vibrionaceae</taxon>
        <taxon>Vibrio</taxon>
    </lineage>
</organism>
<evidence type="ECO:0000313" key="10">
    <source>
        <dbReference type="EMBL" id="QFF90705.1"/>
    </source>
</evidence>
<dbReference type="InterPro" id="IPR003004">
    <property type="entry name" value="GspF/PilC"/>
</dbReference>
<feature type="transmembrane region" description="Helical" evidence="8">
    <location>
        <begin position="372"/>
        <end position="395"/>
    </location>
</feature>
<accession>A0A5P5X664</accession>
<feature type="transmembrane region" description="Helical" evidence="8">
    <location>
        <begin position="219"/>
        <end position="237"/>
    </location>
</feature>
<dbReference type="PRINTS" id="PR00812">
    <property type="entry name" value="BCTERIALGSPF"/>
</dbReference>
<dbReference type="RefSeq" id="WP_140066020.1">
    <property type="nucleotide sequence ID" value="NZ_NNEE01000086.1"/>
</dbReference>
<sequence>MQGSESRTYRYKAYDKQGKLVQGTELGKSELDVTVKLKKQSLIPLEVTTLAQTKKVGRVTGAVIEETTSQLSLLLKSGLKIDKALEVLAENAPNAKIQSILEEVGIGVKQGRELWRCMSEHPTAFPNLYVEMVKIGEASGRLTEVFAKLAENLKFQRELSKKITQAMVYPMFILLVCVVSLAAIFNFVVPSMSGLFESLQEIPVYTQLLLDVSGFVQSYQVHMLAALVVAVIAFIKASENPDFRKRVDGFLAAFPLTRNAVLLVERIRYSASMELMLTSGVDLAKSMSMSTASVKSDALQSQLSKAHDDVSQGRSLVESLSGIQLFDPISLSLIRVGEETGQTGLVFGEINSRSRNQFETWMLKLTAMLEPLMIVIMGGIVGSVVIIMLLSIVSVNDVSF</sequence>
<comment type="similarity">
    <text evidence="2">Belongs to the GSP F family.</text>
</comment>
<name>A0A5P5X664_VIBPH</name>
<keyword evidence="4" id="KW-0997">Cell inner membrane</keyword>
<evidence type="ECO:0000256" key="2">
    <source>
        <dbReference type="ARBA" id="ARBA00005745"/>
    </source>
</evidence>
<dbReference type="Gene3D" id="1.20.81.30">
    <property type="entry name" value="Type II secretion system (T2SS), domain F"/>
    <property type="match status" value="2"/>
</dbReference>
<evidence type="ECO:0000256" key="8">
    <source>
        <dbReference type="SAM" id="Phobius"/>
    </source>
</evidence>
<evidence type="ECO:0000256" key="7">
    <source>
        <dbReference type="ARBA" id="ARBA00023136"/>
    </source>
</evidence>
<reference evidence="10" key="1">
    <citation type="submission" date="2019-02" db="EMBL/GenBank/DDBJ databases">
        <authorList>
            <person name="Pang Y."/>
        </authorList>
    </citation>
    <scope>NUCLEOTIDE SEQUENCE</scope>
    <source>
        <strain evidence="10">G2864</strain>
    </source>
</reference>
<keyword evidence="6 8" id="KW-1133">Transmembrane helix</keyword>
<dbReference type="EMBL" id="MK503853">
    <property type="protein sequence ID" value="QFF90705.1"/>
    <property type="molecule type" value="Genomic_DNA"/>
</dbReference>
<dbReference type="Pfam" id="PF00482">
    <property type="entry name" value="T2SSF"/>
    <property type="match status" value="2"/>
</dbReference>
<dbReference type="FunFam" id="1.20.81.30:FF:000001">
    <property type="entry name" value="Type II secretion system protein F"/>
    <property type="match status" value="1"/>
</dbReference>
<dbReference type="PANTHER" id="PTHR30012:SF7">
    <property type="entry name" value="PROTEIN TRANSPORT PROTEIN HOFC HOMOLOG"/>
    <property type="match status" value="1"/>
</dbReference>
<keyword evidence="5 8" id="KW-0812">Transmembrane</keyword>
<feature type="transmembrane region" description="Helical" evidence="8">
    <location>
        <begin position="166"/>
        <end position="189"/>
    </location>
</feature>
<evidence type="ECO:0000256" key="5">
    <source>
        <dbReference type="ARBA" id="ARBA00022692"/>
    </source>
</evidence>